<dbReference type="InterPro" id="IPR036388">
    <property type="entry name" value="WH-like_DNA-bd_sf"/>
</dbReference>
<evidence type="ECO:0000256" key="4">
    <source>
        <dbReference type="ARBA" id="ARBA00023163"/>
    </source>
</evidence>
<dbReference type="SUPFAM" id="SSF46785">
    <property type="entry name" value="Winged helix' DNA-binding domain"/>
    <property type="match status" value="1"/>
</dbReference>
<dbReference type="RefSeq" id="WP_005539456.1">
    <property type="nucleotide sequence ID" value="NZ_JH378829.1"/>
</dbReference>
<dbReference type="HOGENOM" id="CLU_119090_2_2_9"/>
<dbReference type="Proteomes" id="UP000003011">
    <property type="component" value="Unassembled WGS sequence"/>
</dbReference>
<sequence>MGSGFLEYLGGMKNLTPKEYDFMKKFIWTHSGEISSSEIYEEAKMPRGSVSGILFSVSEKGYLGKKQAGWHHIYTVLISELEYERALLRQQIKKATGKGSFEYLIAAFYGKDTLSEEQLDKINNLLKDFENALDDDK</sequence>
<keyword evidence="4" id="KW-0804">Transcription</keyword>
<dbReference type="Pfam" id="PF03965">
    <property type="entry name" value="Penicillinase_R"/>
    <property type="match status" value="1"/>
</dbReference>
<name>G5GFS3_9FIRM</name>
<dbReference type="OrthoDB" id="9795583at2"/>
<proteinExistence type="inferred from homology"/>
<comment type="similarity">
    <text evidence="1">Belongs to the BlaI transcriptional regulatory family.</text>
</comment>
<reference evidence="5 6" key="1">
    <citation type="submission" date="2011-08" db="EMBL/GenBank/DDBJ databases">
        <title>The Genome Sequence of Johnsonella ignava ATCC 51276.</title>
        <authorList>
            <consortium name="The Broad Institute Genome Sequencing Platform"/>
            <person name="Earl A."/>
            <person name="Ward D."/>
            <person name="Feldgarden M."/>
            <person name="Gevers D."/>
            <person name="Izard J."/>
            <person name="Blanton J.M."/>
            <person name="Baranova O.V."/>
            <person name="Dewhirst F.E."/>
            <person name="Young S.K."/>
            <person name="Zeng Q."/>
            <person name="Gargeya S."/>
            <person name="Fitzgerald M."/>
            <person name="Haas B."/>
            <person name="Abouelleil A."/>
            <person name="Alvarado L."/>
            <person name="Arachchi H.M."/>
            <person name="Berlin A."/>
            <person name="Brown A."/>
            <person name="Chapman S.B."/>
            <person name="Chen Z."/>
            <person name="Dunbar C."/>
            <person name="Freedman E."/>
            <person name="Gearin G."/>
            <person name="Gellesch M."/>
            <person name="Goldberg J."/>
            <person name="Griggs A."/>
            <person name="Gujja S."/>
            <person name="Heiman D."/>
            <person name="Howarth C."/>
            <person name="Larson L."/>
            <person name="Lui A."/>
            <person name="MacDonald P.J.P."/>
            <person name="Montmayeur A."/>
            <person name="Murphy C."/>
            <person name="Neiman D."/>
            <person name="Pearson M."/>
            <person name="Priest M."/>
            <person name="Roberts A."/>
            <person name="Saif S."/>
            <person name="Shea T."/>
            <person name="Shenoy N."/>
            <person name="Sisk P."/>
            <person name="Stolte C."/>
            <person name="Sykes S."/>
            <person name="Wortman J."/>
            <person name="Nusbaum C."/>
            <person name="Birren B."/>
        </authorList>
    </citation>
    <scope>NUCLEOTIDE SEQUENCE [LARGE SCALE GENOMIC DNA]</scope>
    <source>
        <strain evidence="5 6">ATCC 51276</strain>
    </source>
</reference>
<keyword evidence="3" id="KW-0238">DNA-binding</keyword>
<dbReference type="GO" id="GO:0003677">
    <property type="term" value="F:DNA binding"/>
    <property type="evidence" value="ECO:0007669"/>
    <property type="project" value="UniProtKB-KW"/>
</dbReference>
<dbReference type="Gene3D" id="1.10.10.10">
    <property type="entry name" value="Winged helix-like DNA-binding domain superfamily/Winged helix DNA-binding domain"/>
    <property type="match status" value="1"/>
</dbReference>
<keyword evidence="6" id="KW-1185">Reference proteome</keyword>
<evidence type="ECO:0000313" key="6">
    <source>
        <dbReference type="Proteomes" id="UP000003011"/>
    </source>
</evidence>
<evidence type="ECO:0000256" key="1">
    <source>
        <dbReference type="ARBA" id="ARBA00011046"/>
    </source>
</evidence>
<dbReference type="STRING" id="679200.HMPREF9333_00412"/>
<evidence type="ECO:0008006" key="7">
    <source>
        <dbReference type="Google" id="ProtNLM"/>
    </source>
</evidence>
<organism evidence="5 6">
    <name type="scientific">Johnsonella ignava ATCC 51276</name>
    <dbReference type="NCBI Taxonomy" id="679200"/>
    <lineage>
        <taxon>Bacteria</taxon>
        <taxon>Bacillati</taxon>
        <taxon>Bacillota</taxon>
        <taxon>Clostridia</taxon>
        <taxon>Lachnospirales</taxon>
        <taxon>Lachnospiraceae</taxon>
        <taxon>Johnsonella</taxon>
    </lineage>
</organism>
<keyword evidence="2" id="KW-0805">Transcription regulation</keyword>
<accession>G5GFS3</accession>
<evidence type="ECO:0000313" key="5">
    <source>
        <dbReference type="EMBL" id="EHI56347.1"/>
    </source>
</evidence>
<evidence type="ECO:0000256" key="3">
    <source>
        <dbReference type="ARBA" id="ARBA00023125"/>
    </source>
</evidence>
<evidence type="ECO:0000256" key="2">
    <source>
        <dbReference type="ARBA" id="ARBA00023015"/>
    </source>
</evidence>
<comment type="caution">
    <text evidence="5">The sequence shown here is derived from an EMBL/GenBank/DDBJ whole genome shotgun (WGS) entry which is preliminary data.</text>
</comment>
<gene>
    <name evidence="5" type="ORF">HMPREF9333_00412</name>
</gene>
<protein>
    <recommendedName>
        <fullName evidence="7">Penicillinase repressor</fullName>
    </recommendedName>
</protein>
<dbReference type="GO" id="GO:0045892">
    <property type="term" value="P:negative regulation of DNA-templated transcription"/>
    <property type="evidence" value="ECO:0007669"/>
    <property type="project" value="InterPro"/>
</dbReference>
<dbReference type="InterPro" id="IPR005650">
    <property type="entry name" value="BlaI_family"/>
</dbReference>
<dbReference type="EMBL" id="ACZL01000009">
    <property type="protein sequence ID" value="EHI56347.1"/>
    <property type="molecule type" value="Genomic_DNA"/>
</dbReference>
<dbReference type="InterPro" id="IPR036390">
    <property type="entry name" value="WH_DNA-bd_sf"/>
</dbReference>
<dbReference type="AlphaFoldDB" id="G5GFS3"/>